<evidence type="ECO:0000313" key="8">
    <source>
        <dbReference type="Proteomes" id="UP001549047"/>
    </source>
</evidence>
<comment type="subcellular location">
    <subcellularLocation>
        <location evidence="1">Cell membrane</location>
        <topology evidence="1">Multi-pass membrane protein</topology>
    </subcellularLocation>
</comment>
<feature type="transmembrane region" description="Helical" evidence="6">
    <location>
        <begin position="135"/>
        <end position="155"/>
    </location>
</feature>
<dbReference type="RefSeq" id="WP_354558705.1">
    <property type="nucleotide sequence ID" value="NZ_JBEPMB010000015.1"/>
</dbReference>
<name>A0ABV2J653_9HYPH</name>
<dbReference type="PANTHER" id="PTHR32196:SF72">
    <property type="entry name" value="RIBOSE IMPORT PERMEASE PROTEIN RBSC"/>
    <property type="match status" value="1"/>
</dbReference>
<proteinExistence type="predicted"/>
<feature type="transmembrane region" description="Helical" evidence="6">
    <location>
        <begin position="33"/>
        <end position="54"/>
    </location>
</feature>
<keyword evidence="5 6" id="KW-0472">Membrane</keyword>
<feature type="transmembrane region" description="Helical" evidence="6">
    <location>
        <begin position="307"/>
        <end position="326"/>
    </location>
</feature>
<dbReference type="InterPro" id="IPR001851">
    <property type="entry name" value="ABC_transp_permease"/>
</dbReference>
<keyword evidence="2" id="KW-1003">Cell membrane</keyword>
<comment type="caution">
    <text evidence="7">The sequence shown here is derived from an EMBL/GenBank/DDBJ whole genome shotgun (WGS) entry which is preliminary data.</text>
</comment>
<evidence type="ECO:0000256" key="1">
    <source>
        <dbReference type="ARBA" id="ARBA00004651"/>
    </source>
</evidence>
<protein>
    <submittedName>
        <fullName evidence="7">Ribose transport system permease protein</fullName>
    </submittedName>
</protein>
<sequence>MSKSETMGAPAMTQANKRGVFNLLKQGEFARKASVLSGCVALFIVFSALTSSFYQPANLLDILLQSSINAVIAVGMTLVIMTKGIDLSVGSIVGLSSMVAADMANQGVAVGILAGLGVGLVCGFVNGILIAKLKLPDFIVTLGTLSIFRGAALIYTNGQPIYGLPDSFRDLFAGQLLGVPTPVVFAVAIAAIAYVMVAFTGLGERIVASGGNEEAARLSGINVETVKVIVYTLSGLLSSIAGFILIARIGAAEPIGGQGFELQAIGSAVIGGASLFGGVGNPFGSLIGAVTLGALQNGLTLMNVPSFWQYVASGFVVILAVLADQLTRPRR</sequence>
<evidence type="ECO:0000256" key="3">
    <source>
        <dbReference type="ARBA" id="ARBA00022692"/>
    </source>
</evidence>
<evidence type="ECO:0000256" key="5">
    <source>
        <dbReference type="ARBA" id="ARBA00023136"/>
    </source>
</evidence>
<organism evidence="7 8">
    <name type="scientific">Rhizobium aquaticum</name>
    <dbReference type="NCBI Taxonomy" id="1549636"/>
    <lineage>
        <taxon>Bacteria</taxon>
        <taxon>Pseudomonadati</taxon>
        <taxon>Pseudomonadota</taxon>
        <taxon>Alphaproteobacteria</taxon>
        <taxon>Hyphomicrobiales</taxon>
        <taxon>Rhizobiaceae</taxon>
        <taxon>Rhizobium/Agrobacterium group</taxon>
        <taxon>Rhizobium</taxon>
    </lineage>
</organism>
<feature type="transmembrane region" description="Helical" evidence="6">
    <location>
        <begin position="66"/>
        <end position="95"/>
    </location>
</feature>
<evidence type="ECO:0000313" key="7">
    <source>
        <dbReference type="EMBL" id="MET3616247.1"/>
    </source>
</evidence>
<keyword evidence="3 6" id="KW-0812">Transmembrane</keyword>
<reference evidence="7 8" key="1">
    <citation type="submission" date="2024-06" db="EMBL/GenBank/DDBJ databases">
        <title>Genomic Encyclopedia of Type Strains, Phase IV (KMG-IV): sequencing the most valuable type-strain genomes for metagenomic binning, comparative biology and taxonomic classification.</title>
        <authorList>
            <person name="Goeker M."/>
        </authorList>
    </citation>
    <scope>NUCLEOTIDE SEQUENCE [LARGE SCALE GENOMIC DNA]</scope>
    <source>
        <strain evidence="7 8">DSM 29780</strain>
    </source>
</reference>
<dbReference type="CDD" id="cd06579">
    <property type="entry name" value="TM_PBP1_transp_AraH_like"/>
    <property type="match status" value="1"/>
</dbReference>
<feature type="transmembrane region" description="Helical" evidence="6">
    <location>
        <begin position="107"/>
        <end position="129"/>
    </location>
</feature>
<evidence type="ECO:0000256" key="4">
    <source>
        <dbReference type="ARBA" id="ARBA00022989"/>
    </source>
</evidence>
<gene>
    <name evidence="7" type="ORF">ABID16_004596</name>
</gene>
<keyword evidence="4 6" id="KW-1133">Transmembrane helix</keyword>
<feature type="transmembrane region" description="Helical" evidence="6">
    <location>
        <begin position="268"/>
        <end position="295"/>
    </location>
</feature>
<dbReference type="EMBL" id="JBEPMB010000015">
    <property type="protein sequence ID" value="MET3616247.1"/>
    <property type="molecule type" value="Genomic_DNA"/>
</dbReference>
<dbReference type="PANTHER" id="PTHR32196">
    <property type="entry name" value="ABC TRANSPORTER PERMEASE PROTEIN YPHD-RELATED-RELATED"/>
    <property type="match status" value="1"/>
</dbReference>
<keyword evidence="8" id="KW-1185">Reference proteome</keyword>
<dbReference type="Proteomes" id="UP001549047">
    <property type="component" value="Unassembled WGS sequence"/>
</dbReference>
<dbReference type="Pfam" id="PF02653">
    <property type="entry name" value="BPD_transp_2"/>
    <property type="match status" value="1"/>
</dbReference>
<evidence type="ECO:0000256" key="6">
    <source>
        <dbReference type="SAM" id="Phobius"/>
    </source>
</evidence>
<feature type="transmembrane region" description="Helical" evidence="6">
    <location>
        <begin position="176"/>
        <end position="199"/>
    </location>
</feature>
<accession>A0ABV2J653</accession>
<evidence type="ECO:0000256" key="2">
    <source>
        <dbReference type="ARBA" id="ARBA00022475"/>
    </source>
</evidence>
<feature type="transmembrane region" description="Helical" evidence="6">
    <location>
        <begin position="228"/>
        <end position="247"/>
    </location>
</feature>